<evidence type="ECO:0000313" key="8">
    <source>
        <dbReference type="EMBL" id="AMK59415.1"/>
    </source>
</evidence>
<dbReference type="InterPro" id="IPR036922">
    <property type="entry name" value="Rieske_2Fe-2S_sf"/>
</dbReference>
<evidence type="ECO:0000256" key="1">
    <source>
        <dbReference type="ARBA" id="ARBA00008751"/>
    </source>
</evidence>
<protein>
    <submittedName>
        <fullName evidence="8">Benzene dioxygenase large subunit</fullName>
    </submittedName>
</protein>
<evidence type="ECO:0000256" key="2">
    <source>
        <dbReference type="ARBA" id="ARBA00022714"/>
    </source>
</evidence>
<organism evidence="8">
    <name type="scientific">uncultured bacterium UPO61</name>
    <dbReference type="NCBI Taxonomy" id="1776982"/>
    <lineage>
        <taxon>Bacteria</taxon>
        <taxon>environmental samples</taxon>
    </lineage>
</organism>
<proteinExistence type="inferred from homology"/>
<dbReference type="AlphaFoldDB" id="A0A126SYM6"/>
<dbReference type="Gene3D" id="3.90.380.10">
    <property type="entry name" value="Naphthalene 1,2-dioxygenase Alpha Subunit, Chain A, domain 1"/>
    <property type="match status" value="1"/>
</dbReference>
<keyword evidence="6" id="KW-0411">Iron-sulfur</keyword>
<feature type="domain" description="Rieske" evidence="7">
    <location>
        <begin position="71"/>
        <end position="150"/>
    </location>
</feature>
<evidence type="ECO:0000256" key="3">
    <source>
        <dbReference type="ARBA" id="ARBA00022723"/>
    </source>
</evidence>
<dbReference type="Gene3D" id="2.102.10.10">
    <property type="entry name" value="Rieske [2Fe-2S] iron-sulphur domain"/>
    <property type="match status" value="1"/>
</dbReference>
<evidence type="ECO:0000256" key="4">
    <source>
        <dbReference type="ARBA" id="ARBA00023002"/>
    </source>
</evidence>
<dbReference type="PRINTS" id="PR00090">
    <property type="entry name" value="RNGDIOXGNASE"/>
</dbReference>
<keyword evidence="2" id="KW-0001">2Fe-2S</keyword>
<dbReference type="InterPro" id="IPR017941">
    <property type="entry name" value="Rieske_2Fe-2S"/>
</dbReference>
<evidence type="ECO:0000256" key="6">
    <source>
        <dbReference type="ARBA" id="ARBA00023014"/>
    </source>
</evidence>
<keyword evidence="3" id="KW-0479">Metal-binding</keyword>
<dbReference type="Pfam" id="PF00355">
    <property type="entry name" value="Rieske"/>
    <property type="match status" value="1"/>
</dbReference>
<dbReference type="EMBL" id="KU144985">
    <property type="protein sequence ID" value="AMK59415.1"/>
    <property type="molecule type" value="Genomic_DNA"/>
</dbReference>
<dbReference type="PROSITE" id="PS51296">
    <property type="entry name" value="RIESKE"/>
    <property type="match status" value="1"/>
</dbReference>
<dbReference type="PANTHER" id="PTHR43756">
    <property type="entry name" value="CHOLINE MONOOXYGENASE, CHLOROPLASTIC"/>
    <property type="match status" value="1"/>
</dbReference>
<accession>A0A126SYM6</accession>
<dbReference type="SUPFAM" id="SSF50022">
    <property type="entry name" value="ISP domain"/>
    <property type="match status" value="1"/>
</dbReference>
<dbReference type="GO" id="GO:0051537">
    <property type="term" value="F:2 iron, 2 sulfur cluster binding"/>
    <property type="evidence" value="ECO:0007669"/>
    <property type="project" value="UniProtKB-KW"/>
</dbReference>
<reference evidence="8" key="1">
    <citation type="journal article" date="2016" name="Appl. Environ. Microbiol.">
        <title>Functional Metagenomics of a Biostimulated Petroleum-Contaminated Soil Reveals an Extraordinary Diversity of Extradiol Dioxygenases.</title>
        <authorList>
            <person name="Terron-Gonzalez L."/>
            <person name="Martin-Cabello G."/>
            <person name="Ferrer M."/>
            <person name="Santero E."/>
        </authorList>
    </citation>
    <scope>NUCLEOTIDE SEQUENCE</scope>
</reference>
<dbReference type="GO" id="GO:0005506">
    <property type="term" value="F:iron ion binding"/>
    <property type="evidence" value="ECO:0007669"/>
    <property type="project" value="InterPro"/>
</dbReference>
<evidence type="ECO:0000259" key="7">
    <source>
        <dbReference type="PROSITE" id="PS51296"/>
    </source>
</evidence>
<keyword evidence="8" id="KW-0223">Dioxygenase</keyword>
<dbReference type="GO" id="GO:0051213">
    <property type="term" value="F:dioxygenase activity"/>
    <property type="evidence" value="ECO:0007669"/>
    <property type="project" value="UniProtKB-KW"/>
</dbReference>
<dbReference type="SUPFAM" id="SSF55961">
    <property type="entry name" value="Bet v1-like"/>
    <property type="match status" value="1"/>
</dbReference>
<dbReference type="InterPro" id="IPR001663">
    <property type="entry name" value="Rng_hydr_dOase-A"/>
</dbReference>
<dbReference type="Pfam" id="PF00848">
    <property type="entry name" value="Ring_hydroxyl_A"/>
    <property type="match status" value="1"/>
</dbReference>
<evidence type="ECO:0000256" key="5">
    <source>
        <dbReference type="ARBA" id="ARBA00023004"/>
    </source>
</evidence>
<name>A0A126SYM6_9BACT</name>
<dbReference type="InterPro" id="IPR015879">
    <property type="entry name" value="Ring_hydroxy_dOase_asu_C_dom"/>
</dbReference>
<keyword evidence="5" id="KW-0408">Iron</keyword>
<comment type="similarity">
    <text evidence="1">Belongs to the bacterial ring-hydroxylating dioxygenase alpha subunit family.</text>
</comment>
<keyword evidence="4" id="KW-0560">Oxidoreductase</keyword>
<sequence length="474" mass="53650">MKVEAGLSLKRGGSSMKNEKWREETGLRAVEKARLPSDFIDVEHGLVDRKIFTDEAIYKDELKRIFGRAWNFMCHESQLPEVGSFFMNYIGEDQVIAVRDREGVIQVLINTCPHRGNTVCRAEQGKTRSFMCAYHGWNFDLNGDLIGVPGLDEFYRGGLKREEWGISKAAKVQSYKGFVFATLDPQSPDLDDYLGWVGKLGLDLMGTDRELVAVPGVQKNRIRCNWKLAVDNLFDWYHPKISHASAIRSGFFDEKLLYPADQMVMLGEYGHAVSGPKITMAEEEALAALSDSERRAVFDSLPGQSWRFTESAAETLGPVGIKSRGHPNIFPNLWVSTGGTQLCLRVPRGPAVTELWWFTFVDKNAPEEQKRKVVRMATHFFGPAGLLEQDDGENWNHSTRTCRETMTSSRRPLNFAMGKGQDMVEVDPSGQSRVETVINEHAQLWLYRSWAEWMEAEDWPALIANHAAEPRGRI</sequence>
<dbReference type="PANTHER" id="PTHR43756:SF1">
    <property type="entry name" value="3-PHENYLPROPIONATE_CINNAMIC ACID DIOXYGENASE SUBUNIT ALPHA"/>
    <property type="match status" value="1"/>
</dbReference>